<protein>
    <submittedName>
        <fullName evidence="13">Outer membrane protein, (Porin)</fullName>
    </submittedName>
</protein>
<keyword evidence="6 11" id="KW-0732">Signal</keyword>
<dbReference type="GO" id="GO:0009279">
    <property type="term" value="C:cell outer membrane"/>
    <property type="evidence" value="ECO:0007669"/>
    <property type="project" value="UniProtKB-SubCell"/>
</dbReference>
<dbReference type="GO" id="GO:0046930">
    <property type="term" value="C:pore complex"/>
    <property type="evidence" value="ECO:0007669"/>
    <property type="project" value="UniProtKB-KW"/>
</dbReference>
<dbReference type="OrthoDB" id="9077541at2"/>
<comment type="subcellular location">
    <subcellularLocation>
        <location evidence="1">Cell outer membrane</location>
        <topology evidence="1">Multi-pass membrane protein</topology>
    </subcellularLocation>
</comment>
<dbReference type="PRINTS" id="PR00184">
    <property type="entry name" value="NEISSPPORIN"/>
</dbReference>
<keyword evidence="8" id="KW-0626">Porin</keyword>
<name>A0A158BLF6_9BURK</name>
<accession>A0A158BLF6</accession>
<evidence type="ECO:0000313" key="13">
    <source>
        <dbReference type="EMBL" id="SAK70905.1"/>
    </source>
</evidence>
<keyword evidence="14" id="KW-1185">Reference proteome</keyword>
<evidence type="ECO:0000313" key="14">
    <source>
        <dbReference type="Proteomes" id="UP000054870"/>
    </source>
</evidence>
<evidence type="ECO:0000256" key="8">
    <source>
        <dbReference type="ARBA" id="ARBA00023114"/>
    </source>
</evidence>
<feature type="chain" id="PRO_5007621953" evidence="11">
    <location>
        <begin position="21"/>
        <end position="384"/>
    </location>
</feature>
<dbReference type="InterPro" id="IPR033900">
    <property type="entry name" value="Gram_neg_porin_domain"/>
</dbReference>
<keyword evidence="9" id="KW-0472">Membrane</keyword>
<dbReference type="InterPro" id="IPR050298">
    <property type="entry name" value="Gram-neg_bact_OMP"/>
</dbReference>
<dbReference type="GO" id="GO:0006811">
    <property type="term" value="P:monoatomic ion transport"/>
    <property type="evidence" value="ECO:0007669"/>
    <property type="project" value="UniProtKB-KW"/>
</dbReference>
<dbReference type="PANTHER" id="PTHR34501:SF9">
    <property type="entry name" value="MAJOR OUTER MEMBRANE PROTEIN P.IA"/>
    <property type="match status" value="1"/>
</dbReference>
<dbReference type="SUPFAM" id="SSF56935">
    <property type="entry name" value="Porins"/>
    <property type="match status" value="1"/>
</dbReference>
<reference evidence="13" key="1">
    <citation type="submission" date="2016-01" db="EMBL/GenBank/DDBJ databases">
        <authorList>
            <person name="Peeters C."/>
        </authorList>
    </citation>
    <scope>NUCLEOTIDE SEQUENCE [LARGE SCALE GENOMIC DNA]</scope>
    <source>
        <strain evidence="13">LMG 29318</strain>
    </source>
</reference>
<dbReference type="RefSeq" id="WP_061125507.1">
    <property type="nucleotide sequence ID" value="NZ_FCOF02000016.1"/>
</dbReference>
<dbReference type="PANTHER" id="PTHR34501">
    <property type="entry name" value="PROTEIN YDDL-RELATED"/>
    <property type="match status" value="1"/>
</dbReference>
<comment type="subunit">
    <text evidence="2">Homotrimer.</text>
</comment>
<dbReference type="Gene3D" id="2.40.160.10">
    <property type="entry name" value="Porin"/>
    <property type="match status" value="1"/>
</dbReference>
<evidence type="ECO:0000259" key="12">
    <source>
        <dbReference type="Pfam" id="PF13609"/>
    </source>
</evidence>
<dbReference type="AlphaFoldDB" id="A0A158BLF6"/>
<dbReference type="Proteomes" id="UP000054870">
    <property type="component" value="Unassembled WGS sequence"/>
</dbReference>
<gene>
    <name evidence="13" type="ORF">AWB75_03661</name>
</gene>
<dbReference type="InterPro" id="IPR023614">
    <property type="entry name" value="Porin_dom_sf"/>
</dbReference>
<evidence type="ECO:0000256" key="11">
    <source>
        <dbReference type="SAM" id="SignalP"/>
    </source>
</evidence>
<dbReference type="CDD" id="cd00342">
    <property type="entry name" value="gram_neg_porins"/>
    <property type="match status" value="1"/>
</dbReference>
<dbReference type="InterPro" id="IPR002299">
    <property type="entry name" value="Porin_Neis"/>
</dbReference>
<evidence type="ECO:0000256" key="2">
    <source>
        <dbReference type="ARBA" id="ARBA00011233"/>
    </source>
</evidence>
<dbReference type="Pfam" id="PF13609">
    <property type="entry name" value="Porin_4"/>
    <property type="match status" value="1"/>
</dbReference>
<feature type="domain" description="Porin" evidence="12">
    <location>
        <begin position="8"/>
        <end position="338"/>
    </location>
</feature>
<keyword evidence="7" id="KW-0406">Ion transport</keyword>
<evidence type="ECO:0000256" key="5">
    <source>
        <dbReference type="ARBA" id="ARBA00022692"/>
    </source>
</evidence>
<organism evidence="13 14">
    <name type="scientific">Caballeronia catudaia</name>
    <dbReference type="NCBI Taxonomy" id="1777136"/>
    <lineage>
        <taxon>Bacteria</taxon>
        <taxon>Pseudomonadati</taxon>
        <taxon>Pseudomonadota</taxon>
        <taxon>Betaproteobacteria</taxon>
        <taxon>Burkholderiales</taxon>
        <taxon>Burkholderiaceae</taxon>
        <taxon>Caballeronia</taxon>
    </lineage>
</organism>
<evidence type="ECO:0000256" key="7">
    <source>
        <dbReference type="ARBA" id="ARBA00023065"/>
    </source>
</evidence>
<dbReference type="EMBL" id="FCOF02000016">
    <property type="protein sequence ID" value="SAK70905.1"/>
    <property type="molecule type" value="Genomic_DNA"/>
</dbReference>
<keyword evidence="3" id="KW-0813">Transport</keyword>
<proteinExistence type="predicted"/>
<dbReference type="GO" id="GO:0015288">
    <property type="term" value="F:porin activity"/>
    <property type="evidence" value="ECO:0007669"/>
    <property type="project" value="UniProtKB-KW"/>
</dbReference>
<evidence type="ECO:0000256" key="4">
    <source>
        <dbReference type="ARBA" id="ARBA00022452"/>
    </source>
</evidence>
<comment type="caution">
    <text evidence="13">The sequence shown here is derived from an EMBL/GenBank/DDBJ whole genome shotgun (WGS) entry which is preliminary data.</text>
</comment>
<evidence type="ECO:0000256" key="6">
    <source>
        <dbReference type="ARBA" id="ARBA00022729"/>
    </source>
</evidence>
<keyword evidence="4" id="KW-1134">Transmembrane beta strand</keyword>
<evidence type="ECO:0000256" key="3">
    <source>
        <dbReference type="ARBA" id="ARBA00022448"/>
    </source>
</evidence>
<keyword evidence="5" id="KW-0812">Transmembrane</keyword>
<sequence>MKKRILMVAALSSCAGMAHAQSSVTLYGLLDAGFNYINNDGGKSNFTMTTGVLQGNRWGLKGVEDLGGGLKAIFQLENGFSLATGSLQQGGREFGRQAWVGASHDRFGSLTFGRQYDSVVDYVQALSGIPYTGLAHPFDNDNFDNDFRISNSVKYASPDFHGLKFGGLYGFSNSANTGAENSGFASNRVWSLGASYAASSVNLAVGYLHLNSPNSNTVGAISGDYINVTRTSALGTSGLPSAVTKEDVIAAGGAYSFNGGRVAFVYSHSKFDSATDRLSFDNYEVNANYFLTPALSLAGIYSFTDGKLHSTDANPKYHQFQLIADYFLSKRTDVYLLGAWQRAAGDAPVASLAPDTFGTGGTAAPDASTTKNQVLVRIAMRHKF</sequence>
<evidence type="ECO:0000256" key="10">
    <source>
        <dbReference type="ARBA" id="ARBA00023237"/>
    </source>
</evidence>
<keyword evidence="10" id="KW-0998">Cell outer membrane</keyword>
<evidence type="ECO:0000256" key="1">
    <source>
        <dbReference type="ARBA" id="ARBA00004571"/>
    </source>
</evidence>
<feature type="signal peptide" evidence="11">
    <location>
        <begin position="1"/>
        <end position="20"/>
    </location>
</feature>
<evidence type="ECO:0000256" key="9">
    <source>
        <dbReference type="ARBA" id="ARBA00023136"/>
    </source>
</evidence>